<name>A0A6A6G6T3_9PEZI</name>
<protein>
    <submittedName>
        <fullName evidence="2">Uncharacterized protein</fullName>
    </submittedName>
</protein>
<proteinExistence type="predicted"/>
<feature type="region of interest" description="Disordered" evidence="1">
    <location>
        <begin position="149"/>
        <end position="175"/>
    </location>
</feature>
<accession>A0A6A6G6T3</accession>
<organism evidence="2 3">
    <name type="scientific">Elsinoe ampelina</name>
    <dbReference type="NCBI Taxonomy" id="302913"/>
    <lineage>
        <taxon>Eukaryota</taxon>
        <taxon>Fungi</taxon>
        <taxon>Dikarya</taxon>
        <taxon>Ascomycota</taxon>
        <taxon>Pezizomycotina</taxon>
        <taxon>Dothideomycetes</taxon>
        <taxon>Dothideomycetidae</taxon>
        <taxon>Myriangiales</taxon>
        <taxon>Elsinoaceae</taxon>
        <taxon>Elsinoe</taxon>
    </lineage>
</organism>
<dbReference type="EMBL" id="ML992510">
    <property type="protein sequence ID" value="KAF2221387.1"/>
    <property type="molecule type" value="Genomic_DNA"/>
</dbReference>
<reference evidence="3" key="1">
    <citation type="journal article" date="2020" name="Stud. Mycol.">
        <title>101 Dothideomycetes genomes: A test case for predicting lifestyles and emergence of pathogens.</title>
        <authorList>
            <person name="Haridas S."/>
            <person name="Albert R."/>
            <person name="Binder M."/>
            <person name="Bloem J."/>
            <person name="LaButti K."/>
            <person name="Salamov A."/>
            <person name="Andreopoulos B."/>
            <person name="Baker S."/>
            <person name="Barry K."/>
            <person name="Bills G."/>
            <person name="Bluhm B."/>
            <person name="Cannon C."/>
            <person name="Castanera R."/>
            <person name="Culley D."/>
            <person name="Daum C."/>
            <person name="Ezra D."/>
            <person name="Gonzalez J."/>
            <person name="Henrissat B."/>
            <person name="Kuo A."/>
            <person name="Liang C."/>
            <person name="Lipzen A."/>
            <person name="Lutzoni F."/>
            <person name="Magnuson J."/>
            <person name="Mondo S."/>
            <person name="Nolan M."/>
            <person name="Ohm R."/>
            <person name="Pangilinan J."/>
            <person name="Park H.-J."/>
            <person name="Ramirez L."/>
            <person name="Alfaro M."/>
            <person name="Sun H."/>
            <person name="Tritt A."/>
            <person name="Yoshinaga Y."/>
            <person name="Zwiers L.-H."/>
            <person name="Turgeon B."/>
            <person name="Goodwin S."/>
            <person name="Spatafora J."/>
            <person name="Crous P."/>
            <person name="Grigoriev I."/>
        </authorList>
    </citation>
    <scope>NUCLEOTIDE SEQUENCE [LARGE SCALE GENOMIC DNA]</scope>
    <source>
        <strain evidence="3">CECT 20119</strain>
    </source>
</reference>
<gene>
    <name evidence="2" type="ORF">BDZ85DRAFT_251151</name>
</gene>
<sequence>MCGVTGYPLPAKLEGRGYPVRAYKSLDGHEIACRGYPLKVYFAGRGYPRVPFRGLFYRQRVPCFSGWSRYSKARRVRLNEKYYAKEPGARPQVNNKPAEADPRFPGKLRKALRDAERRLAFTTRASIYYHGQEYPLGSVMTTMLSDDHYQNHSSLPGPTITTRSAKSPVQTRSLT</sequence>
<evidence type="ECO:0000256" key="1">
    <source>
        <dbReference type="SAM" id="MobiDB-lite"/>
    </source>
</evidence>
<evidence type="ECO:0000313" key="3">
    <source>
        <dbReference type="Proteomes" id="UP000799538"/>
    </source>
</evidence>
<feature type="compositionally biased region" description="Polar residues" evidence="1">
    <location>
        <begin position="151"/>
        <end position="175"/>
    </location>
</feature>
<keyword evidence="3" id="KW-1185">Reference proteome</keyword>
<dbReference type="Proteomes" id="UP000799538">
    <property type="component" value="Unassembled WGS sequence"/>
</dbReference>
<evidence type="ECO:0000313" key="2">
    <source>
        <dbReference type="EMBL" id="KAF2221387.1"/>
    </source>
</evidence>
<dbReference type="AlphaFoldDB" id="A0A6A6G6T3"/>